<evidence type="ECO:0000256" key="1">
    <source>
        <dbReference type="SAM" id="MobiDB-lite"/>
    </source>
</evidence>
<feature type="compositionally biased region" description="Polar residues" evidence="1">
    <location>
        <begin position="145"/>
        <end position="154"/>
    </location>
</feature>
<protein>
    <submittedName>
        <fullName evidence="2">Uncharacterized protein</fullName>
    </submittedName>
</protein>
<proteinExistence type="predicted"/>
<dbReference type="GeneID" id="81432783"/>
<dbReference type="OrthoDB" id="4509022at2759"/>
<reference evidence="2" key="1">
    <citation type="submission" date="2022-11" db="EMBL/GenBank/DDBJ databases">
        <authorList>
            <person name="Petersen C."/>
        </authorList>
    </citation>
    <scope>NUCLEOTIDE SEQUENCE</scope>
    <source>
        <strain evidence="2">IBT 29864</strain>
    </source>
</reference>
<feature type="region of interest" description="Disordered" evidence="1">
    <location>
        <begin position="252"/>
        <end position="344"/>
    </location>
</feature>
<dbReference type="EMBL" id="JAPZBS010000001">
    <property type="protein sequence ID" value="KAJ5389607.1"/>
    <property type="molecule type" value="Genomic_DNA"/>
</dbReference>
<accession>A0A9W9VUI4</accession>
<dbReference type="AlphaFoldDB" id="A0A9W9VUI4"/>
<feature type="region of interest" description="Disordered" evidence="1">
    <location>
        <begin position="143"/>
        <end position="179"/>
    </location>
</feature>
<reference evidence="2" key="2">
    <citation type="journal article" date="2023" name="IMA Fungus">
        <title>Comparative genomic study of the Penicillium genus elucidates a diverse pangenome and 15 lateral gene transfer events.</title>
        <authorList>
            <person name="Petersen C."/>
            <person name="Sorensen T."/>
            <person name="Nielsen M.R."/>
            <person name="Sondergaard T.E."/>
            <person name="Sorensen J.L."/>
            <person name="Fitzpatrick D.A."/>
            <person name="Frisvad J.C."/>
            <person name="Nielsen K.L."/>
        </authorList>
    </citation>
    <scope>NUCLEOTIDE SEQUENCE</scope>
    <source>
        <strain evidence="2">IBT 29864</strain>
    </source>
</reference>
<feature type="compositionally biased region" description="Low complexity" evidence="1">
    <location>
        <begin position="294"/>
        <end position="306"/>
    </location>
</feature>
<evidence type="ECO:0000313" key="2">
    <source>
        <dbReference type="EMBL" id="KAJ5389607.1"/>
    </source>
</evidence>
<gene>
    <name evidence="2" type="ORF">N7496_000675</name>
</gene>
<comment type="caution">
    <text evidence="2">The sequence shown here is derived from an EMBL/GenBank/DDBJ whole genome shotgun (WGS) entry which is preliminary data.</text>
</comment>
<sequence length="344" mass="38033">MICPFLKGAYDQPLTGPSECWFCKAHQCDSTCCSSGAFSFPFSFPLGSGQGLEKAKRTSVMHLAASDELAPHLDELWANYVTGGLLHLFSRKERAKRKQQSQQAEQLAPLQVPPAYKSDFYEPLNGPRSAYPRPLSSFAPEFSRQAHSSAQNQHHNVHGGYYPHQSGSTSHANQYGQYSHQQQAYQYHNQIPQYHHQQLPRASFDVPRYPALPTYDPSKYQPIQPSLTPTADRFAFHYPNARGQTSRLSEVHYNDSRPSSIYVPPQAAPDLSSAPPMPQRRMAAHARTQSIIPSSGASAGQGSSRSGDGRERSVSEPMPAGDGQGSRGPRRPKPVLSRLITNFG</sequence>
<dbReference type="RefSeq" id="XP_056560335.1">
    <property type="nucleotide sequence ID" value="XM_056693606.1"/>
</dbReference>
<organism evidence="2 3">
    <name type="scientific">Penicillium cataractarum</name>
    <dbReference type="NCBI Taxonomy" id="2100454"/>
    <lineage>
        <taxon>Eukaryota</taxon>
        <taxon>Fungi</taxon>
        <taxon>Dikarya</taxon>
        <taxon>Ascomycota</taxon>
        <taxon>Pezizomycotina</taxon>
        <taxon>Eurotiomycetes</taxon>
        <taxon>Eurotiomycetidae</taxon>
        <taxon>Eurotiales</taxon>
        <taxon>Aspergillaceae</taxon>
        <taxon>Penicillium</taxon>
    </lineage>
</organism>
<dbReference type="Proteomes" id="UP001147782">
    <property type="component" value="Unassembled WGS sequence"/>
</dbReference>
<name>A0A9W9VUI4_9EURO</name>
<evidence type="ECO:0000313" key="3">
    <source>
        <dbReference type="Proteomes" id="UP001147782"/>
    </source>
</evidence>
<keyword evidence="3" id="KW-1185">Reference proteome</keyword>